<feature type="transmembrane region" description="Helical" evidence="7">
    <location>
        <begin position="272"/>
        <end position="288"/>
    </location>
</feature>
<dbReference type="Proteomes" id="UP000033115">
    <property type="component" value="Chromosome"/>
</dbReference>
<feature type="transmembrane region" description="Helical" evidence="7">
    <location>
        <begin position="76"/>
        <end position="94"/>
    </location>
</feature>
<keyword evidence="4 7" id="KW-0812">Transmembrane</keyword>
<feature type="transmembrane region" description="Helical" evidence="7">
    <location>
        <begin position="12"/>
        <end position="28"/>
    </location>
</feature>
<dbReference type="HOGENOM" id="CLU_001265_10_14_9"/>
<feature type="transmembrane region" description="Helical" evidence="7">
    <location>
        <begin position="161"/>
        <end position="182"/>
    </location>
</feature>
<feature type="transmembrane region" description="Helical" evidence="7">
    <location>
        <begin position="294"/>
        <end position="313"/>
    </location>
</feature>
<feature type="transmembrane region" description="Helical" evidence="7">
    <location>
        <begin position="334"/>
        <end position="355"/>
    </location>
</feature>
<keyword evidence="6 7" id="KW-0472">Membrane</keyword>
<sequence length="394" mass="43031">MNEGEQSIQKKLLLLIVSLFWFGQYVYIPYQTPYLASIGVASSMIGTIVGAYGISQLILRLPVGVMADKSGRHKRFIMIGAFSSGAASIFRIIMPNGLGYLIANIFSGLASAMWICFMIFYMSFFSREEQQKATSKIILANNFGMLCGFITSTLLYDKLGMNFICTTSIAAGILGVILSLFIKERNNARTSSPSTRSLLSVCLNKKLIFFSLLALIQQGIQMTTTMSFTSQIIKGLGASSFIVGLSSIIYMLSSVFWAGFASSKLCSKKGPRFWIPFVFCVIAVYCIAVPNLHIIYLICIFQILPGMSTGILFSHLTAQAMDGISADKKSTAMGCFQAIYAIGMTTFPLLAGNIIDFANMSAAYLTLAVIAIVGCITSISYYLIKKPHFKKQAS</sequence>
<keyword evidence="5 7" id="KW-1133">Transmembrane helix</keyword>
<gene>
    <name evidence="9" type="ORF">CSCA_1897</name>
</gene>
<evidence type="ECO:0000313" key="9">
    <source>
        <dbReference type="EMBL" id="AKA69022.1"/>
    </source>
</evidence>
<dbReference type="InterPro" id="IPR011701">
    <property type="entry name" value="MFS"/>
</dbReference>
<dbReference type="SUPFAM" id="SSF103473">
    <property type="entry name" value="MFS general substrate transporter"/>
    <property type="match status" value="1"/>
</dbReference>
<dbReference type="InterPro" id="IPR020846">
    <property type="entry name" value="MFS_dom"/>
</dbReference>
<feature type="transmembrane region" description="Helical" evidence="7">
    <location>
        <begin position="137"/>
        <end position="155"/>
    </location>
</feature>
<keyword evidence="2" id="KW-0813">Transport</keyword>
<protein>
    <submittedName>
        <fullName evidence="9">Major facilitator superfamily MFS_1</fullName>
    </submittedName>
</protein>
<evidence type="ECO:0000313" key="10">
    <source>
        <dbReference type="Proteomes" id="UP000033115"/>
    </source>
</evidence>
<dbReference type="PANTHER" id="PTHR23517">
    <property type="entry name" value="RESISTANCE PROTEIN MDTM, PUTATIVE-RELATED-RELATED"/>
    <property type="match status" value="1"/>
</dbReference>
<evidence type="ECO:0000256" key="6">
    <source>
        <dbReference type="ARBA" id="ARBA00023136"/>
    </source>
</evidence>
<dbReference type="KEGG" id="csq:CSCA_1897"/>
<evidence type="ECO:0000256" key="3">
    <source>
        <dbReference type="ARBA" id="ARBA00022475"/>
    </source>
</evidence>
<reference evidence="9 10" key="1">
    <citation type="journal article" date="2015" name="J. Biotechnol.">
        <title>Complete genome sequence of a malodorant-producing acetogen, Clostridium scatologenes ATCC 25775(T).</title>
        <authorList>
            <person name="Zhu Z."/>
            <person name="Guo T."/>
            <person name="Zheng H."/>
            <person name="Song T."/>
            <person name="Ouyang P."/>
            <person name="Xie J."/>
        </authorList>
    </citation>
    <scope>NUCLEOTIDE SEQUENCE [LARGE SCALE GENOMIC DNA]</scope>
    <source>
        <strain evidence="9 10">ATCC 25775</strain>
    </source>
</reference>
<dbReference type="PANTHER" id="PTHR23517:SF13">
    <property type="entry name" value="MAJOR FACILITATOR SUPERFAMILY MFS_1"/>
    <property type="match status" value="1"/>
</dbReference>
<feature type="domain" description="Major facilitator superfamily (MFS) profile" evidence="8">
    <location>
        <begin position="9"/>
        <end position="386"/>
    </location>
</feature>
<evidence type="ECO:0000256" key="5">
    <source>
        <dbReference type="ARBA" id="ARBA00022989"/>
    </source>
</evidence>
<dbReference type="InterPro" id="IPR050171">
    <property type="entry name" value="MFS_Transporters"/>
</dbReference>
<keyword evidence="10" id="KW-1185">Reference proteome</keyword>
<dbReference type="PROSITE" id="PS50850">
    <property type="entry name" value="MFS"/>
    <property type="match status" value="1"/>
</dbReference>
<name>A0A0E3M8V8_CLOSL</name>
<feature type="transmembrane region" description="Helical" evidence="7">
    <location>
        <begin position="100"/>
        <end position="125"/>
    </location>
</feature>
<dbReference type="STRING" id="1548.CSCA_1897"/>
<accession>A0A0E3M8V8</accession>
<feature type="transmembrane region" description="Helical" evidence="7">
    <location>
        <begin position="34"/>
        <end position="55"/>
    </location>
</feature>
<dbReference type="GO" id="GO:0005886">
    <property type="term" value="C:plasma membrane"/>
    <property type="evidence" value="ECO:0007669"/>
    <property type="project" value="UniProtKB-SubCell"/>
</dbReference>
<dbReference type="CDD" id="cd17490">
    <property type="entry name" value="MFS_YxlH_like"/>
    <property type="match status" value="1"/>
</dbReference>
<evidence type="ECO:0000256" key="1">
    <source>
        <dbReference type="ARBA" id="ARBA00004651"/>
    </source>
</evidence>
<dbReference type="RefSeq" id="WP_029161793.1">
    <property type="nucleotide sequence ID" value="NZ_CP009933.1"/>
</dbReference>
<feature type="transmembrane region" description="Helical" evidence="7">
    <location>
        <begin position="203"/>
        <end position="220"/>
    </location>
</feature>
<feature type="transmembrane region" description="Helical" evidence="7">
    <location>
        <begin position="361"/>
        <end position="384"/>
    </location>
</feature>
<proteinExistence type="predicted"/>
<feature type="transmembrane region" description="Helical" evidence="7">
    <location>
        <begin position="240"/>
        <end position="260"/>
    </location>
</feature>
<evidence type="ECO:0000259" key="8">
    <source>
        <dbReference type="PROSITE" id="PS50850"/>
    </source>
</evidence>
<organism evidence="9 10">
    <name type="scientific">Clostridium scatologenes</name>
    <dbReference type="NCBI Taxonomy" id="1548"/>
    <lineage>
        <taxon>Bacteria</taxon>
        <taxon>Bacillati</taxon>
        <taxon>Bacillota</taxon>
        <taxon>Clostridia</taxon>
        <taxon>Eubacteriales</taxon>
        <taxon>Clostridiaceae</taxon>
        <taxon>Clostridium</taxon>
    </lineage>
</organism>
<evidence type="ECO:0000256" key="7">
    <source>
        <dbReference type="SAM" id="Phobius"/>
    </source>
</evidence>
<dbReference type="Gene3D" id="1.20.1250.20">
    <property type="entry name" value="MFS general substrate transporter like domains"/>
    <property type="match status" value="1"/>
</dbReference>
<dbReference type="InterPro" id="IPR036259">
    <property type="entry name" value="MFS_trans_sf"/>
</dbReference>
<keyword evidence="3" id="KW-1003">Cell membrane</keyword>
<comment type="subcellular location">
    <subcellularLocation>
        <location evidence="1">Cell membrane</location>
        <topology evidence="1">Multi-pass membrane protein</topology>
    </subcellularLocation>
</comment>
<evidence type="ECO:0000256" key="2">
    <source>
        <dbReference type="ARBA" id="ARBA00022448"/>
    </source>
</evidence>
<evidence type="ECO:0000256" key="4">
    <source>
        <dbReference type="ARBA" id="ARBA00022692"/>
    </source>
</evidence>
<dbReference type="GO" id="GO:0022857">
    <property type="term" value="F:transmembrane transporter activity"/>
    <property type="evidence" value="ECO:0007669"/>
    <property type="project" value="InterPro"/>
</dbReference>
<dbReference type="EMBL" id="CP009933">
    <property type="protein sequence ID" value="AKA69022.1"/>
    <property type="molecule type" value="Genomic_DNA"/>
</dbReference>
<dbReference type="Pfam" id="PF07690">
    <property type="entry name" value="MFS_1"/>
    <property type="match status" value="1"/>
</dbReference>
<dbReference type="AlphaFoldDB" id="A0A0E3M8V8"/>